<evidence type="ECO:0000256" key="1">
    <source>
        <dbReference type="SAM" id="SignalP"/>
    </source>
</evidence>
<dbReference type="Gene3D" id="3.10.450.50">
    <property type="match status" value="1"/>
</dbReference>
<dbReference type="PROSITE" id="PS51257">
    <property type="entry name" value="PROKAR_LIPOPROTEIN"/>
    <property type="match status" value="1"/>
</dbReference>
<feature type="signal peptide" evidence="1">
    <location>
        <begin position="1"/>
        <end position="22"/>
    </location>
</feature>
<feature type="chain" id="PRO_5045575847" description="DUF4878 domain-containing protein" evidence="1">
    <location>
        <begin position="23"/>
        <end position="134"/>
    </location>
</feature>
<protein>
    <recommendedName>
        <fullName evidence="4">DUF4878 domain-containing protein</fullName>
    </recommendedName>
</protein>
<evidence type="ECO:0000313" key="2">
    <source>
        <dbReference type="EMBL" id="MFD1294611.1"/>
    </source>
</evidence>
<sequence length="134" mass="14948">MKHFKILSIVLALFAITFTSCSTGSSPGDVIVKSYDLIKAEKYEAVSKLYVKKGGEKLSKDEAKKVEGLFGMAASEMEKKDGYKSITINNEEISEDGNSAHVEYTIEYKNGDKDEQDSQLLKVDGNWFILFSMN</sequence>
<dbReference type="Proteomes" id="UP001597241">
    <property type="component" value="Unassembled WGS sequence"/>
</dbReference>
<dbReference type="EMBL" id="JBHTMV010000006">
    <property type="protein sequence ID" value="MFD1294611.1"/>
    <property type="molecule type" value="Genomic_DNA"/>
</dbReference>
<keyword evidence="1" id="KW-0732">Signal</keyword>
<evidence type="ECO:0008006" key="4">
    <source>
        <dbReference type="Google" id="ProtNLM"/>
    </source>
</evidence>
<gene>
    <name evidence="2" type="ORF">ACFQ5N_12270</name>
</gene>
<accession>A0ABW3WQC2</accession>
<name>A0ABW3WQC2_9FLAO</name>
<keyword evidence="3" id="KW-1185">Reference proteome</keyword>
<comment type="caution">
    <text evidence="2">The sequence shown here is derived from an EMBL/GenBank/DDBJ whole genome shotgun (WGS) entry which is preliminary data.</text>
</comment>
<evidence type="ECO:0000313" key="3">
    <source>
        <dbReference type="Proteomes" id="UP001597241"/>
    </source>
</evidence>
<dbReference type="RefSeq" id="WP_386809882.1">
    <property type="nucleotide sequence ID" value="NZ_JBHTMV010000006.1"/>
</dbReference>
<organism evidence="2 3">
    <name type="scientific">Lutibacter holmesii</name>
    <dbReference type="NCBI Taxonomy" id="1137985"/>
    <lineage>
        <taxon>Bacteria</taxon>
        <taxon>Pseudomonadati</taxon>
        <taxon>Bacteroidota</taxon>
        <taxon>Flavobacteriia</taxon>
        <taxon>Flavobacteriales</taxon>
        <taxon>Flavobacteriaceae</taxon>
        <taxon>Lutibacter</taxon>
    </lineage>
</organism>
<proteinExistence type="predicted"/>
<reference evidence="3" key="1">
    <citation type="journal article" date="2019" name="Int. J. Syst. Evol. Microbiol.">
        <title>The Global Catalogue of Microorganisms (GCM) 10K type strain sequencing project: providing services to taxonomists for standard genome sequencing and annotation.</title>
        <authorList>
            <consortium name="The Broad Institute Genomics Platform"/>
            <consortium name="The Broad Institute Genome Sequencing Center for Infectious Disease"/>
            <person name="Wu L."/>
            <person name="Ma J."/>
        </authorList>
    </citation>
    <scope>NUCLEOTIDE SEQUENCE [LARGE SCALE GENOMIC DNA]</scope>
    <source>
        <strain evidence="3">CCUG 62221</strain>
    </source>
</reference>